<sequence length="207" mass="21895">MKVLVLGATGGTGRLIVSDTVAKGHSVVALVRSTAGANLPGAELIEGDPRNEITLERVLDGCDAVVSALGTGMGLRKVSLLTEATRALVSAMTRSGVRRLVCVSALGVGDSRGHGGFVFDRLFQPLLLSHAYKDKHRQEAAIRASSLDWVIVRPGMLTDDPAHGNVRAVVDLAGINGGKIARADVARFVVDQLTSDTWLRRAPVILW</sequence>
<evidence type="ECO:0000259" key="1">
    <source>
        <dbReference type="Pfam" id="PF13460"/>
    </source>
</evidence>
<proteinExistence type="predicted"/>
<evidence type="ECO:0000313" key="2">
    <source>
        <dbReference type="EMBL" id="NYH26915.1"/>
    </source>
</evidence>
<organism evidence="2 3">
    <name type="scientific">Paraburkholderia bryophila</name>
    <dbReference type="NCBI Taxonomy" id="420952"/>
    <lineage>
        <taxon>Bacteria</taxon>
        <taxon>Pseudomonadati</taxon>
        <taxon>Pseudomonadota</taxon>
        <taxon>Betaproteobacteria</taxon>
        <taxon>Burkholderiales</taxon>
        <taxon>Burkholderiaceae</taxon>
        <taxon>Paraburkholderia</taxon>
    </lineage>
</organism>
<dbReference type="AlphaFoldDB" id="A0A7Z0BBI5"/>
<dbReference type="InterPro" id="IPR016040">
    <property type="entry name" value="NAD(P)-bd_dom"/>
</dbReference>
<gene>
    <name evidence="2" type="ORF">GGD40_006486</name>
</gene>
<dbReference type="PANTHER" id="PTHR15020:SF50">
    <property type="entry name" value="UPF0659 PROTEIN YMR090W"/>
    <property type="match status" value="1"/>
</dbReference>
<keyword evidence="3" id="KW-1185">Reference proteome</keyword>
<dbReference type="Proteomes" id="UP000540929">
    <property type="component" value="Unassembled WGS sequence"/>
</dbReference>
<dbReference type="RefSeq" id="WP_179746296.1">
    <property type="nucleotide sequence ID" value="NZ_JACCAS010000002.1"/>
</dbReference>
<evidence type="ECO:0000313" key="3">
    <source>
        <dbReference type="Proteomes" id="UP000540929"/>
    </source>
</evidence>
<comment type="caution">
    <text evidence="2">The sequence shown here is derived from an EMBL/GenBank/DDBJ whole genome shotgun (WGS) entry which is preliminary data.</text>
</comment>
<protein>
    <submittedName>
        <fullName evidence="2">Putative NADH-flavin reductase</fullName>
    </submittedName>
</protein>
<dbReference type="EMBL" id="JACCAS010000002">
    <property type="protein sequence ID" value="NYH26915.1"/>
    <property type="molecule type" value="Genomic_DNA"/>
</dbReference>
<dbReference type="Gene3D" id="3.40.50.720">
    <property type="entry name" value="NAD(P)-binding Rossmann-like Domain"/>
    <property type="match status" value="1"/>
</dbReference>
<dbReference type="InterPro" id="IPR036291">
    <property type="entry name" value="NAD(P)-bd_dom_sf"/>
</dbReference>
<dbReference type="CDD" id="cd05244">
    <property type="entry name" value="BVR-B_like_SDR_a"/>
    <property type="match status" value="1"/>
</dbReference>
<reference evidence="2 3" key="1">
    <citation type="submission" date="2020-07" db="EMBL/GenBank/DDBJ databases">
        <title>Exploring microbial biodiversity for novel pathways involved in the catabolism of aromatic compounds derived from lignin.</title>
        <authorList>
            <person name="Elkins J."/>
        </authorList>
    </citation>
    <scope>NUCLEOTIDE SEQUENCE [LARGE SCALE GENOMIC DNA]</scope>
    <source>
        <strain evidence="2 3">H2C3C</strain>
    </source>
</reference>
<feature type="domain" description="NAD(P)-binding" evidence="1">
    <location>
        <begin position="7"/>
        <end position="195"/>
    </location>
</feature>
<dbReference type="SUPFAM" id="SSF51735">
    <property type="entry name" value="NAD(P)-binding Rossmann-fold domains"/>
    <property type="match status" value="1"/>
</dbReference>
<dbReference type="Pfam" id="PF13460">
    <property type="entry name" value="NAD_binding_10"/>
    <property type="match status" value="1"/>
</dbReference>
<accession>A0A7Z0BBI5</accession>
<dbReference type="PANTHER" id="PTHR15020">
    <property type="entry name" value="FLAVIN REDUCTASE-RELATED"/>
    <property type="match status" value="1"/>
</dbReference>
<name>A0A7Z0BBI5_9BURK</name>